<name>A0AA50DS80_9GAMM</name>
<gene>
    <name evidence="1" type="ORF">Q3V30_22520</name>
</gene>
<evidence type="ECO:0008006" key="3">
    <source>
        <dbReference type="Google" id="ProtNLM"/>
    </source>
</evidence>
<dbReference type="Proteomes" id="UP001228139">
    <property type="component" value="Plasmid unnamed2"/>
</dbReference>
<dbReference type="RefSeq" id="WP_306213611.1">
    <property type="nucleotide sequence ID" value="NZ_CP132355.1"/>
</dbReference>
<dbReference type="EMBL" id="CP132355">
    <property type="protein sequence ID" value="WLS81240.1"/>
    <property type="molecule type" value="Genomic_DNA"/>
</dbReference>
<accession>A0AA50DS80</accession>
<dbReference type="SUPFAM" id="SSF47413">
    <property type="entry name" value="lambda repressor-like DNA-binding domains"/>
    <property type="match status" value="1"/>
</dbReference>
<proteinExistence type="predicted"/>
<dbReference type="InterPro" id="IPR010982">
    <property type="entry name" value="Lambda_DNA-bd_dom_sf"/>
</dbReference>
<dbReference type="AlphaFoldDB" id="A0AA50DS80"/>
<reference evidence="1 2" key="1">
    <citation type="submission" date="2023-07" db="EMBL/GenBank/DDBJ databases">
        <title>Pathogenic bacteria of pear tree diseases.</title>
        <authorList>
            <person name="Zhang Z."/>
            <person name="He L."/>
            <person name="Huang R."/>
        </authorList>
    </citation>
    <scope>NUCLEOTIDE SEQUENCE [LARGE SCALE GENOMIC DNA]</scope>
    <source>
        <strain evidence="1 2">DE2</strain>
        <plasmid evidence="1 2">unnamed2</plasmid>
    </source>
</reference>
<sequence length="72" mass="8020">MIDKPTPAQVKDARVKAGFTQQQAADRFGFTLSAWQAKETEGKTTRGLAAGSFELLLLLADEHPDYRLIKRD</sequence>
<dbReference type="GO" id="GO:0003677">
    <property type="term" value="F:DNA binding"/>
    <property type="evidence" value="ECO:0007669"/>
    <property type="project" value="InterPro"/>
</dbReference>
<organism evidence="1 2">
    <name type="scientific">Erwinia pyri</name>
    <dbReference type="NCBI Taxonomy" id="3062598"/>
    <lineage>
        <taxon>Bacteria</taxon>
        <taxon>Pseudomonadati</taxon>
        <taxon>Pseudomonadota</taxon>
        <taxon>Gammaproteobacteria</taxon>
        <taxon>Enterobacterales</taxon>
        <taxon>Erwiniaceae</taxon>
        <taxon>Erwinia</taxon>
    </lineage>
</organism>
<protein>
    <recommendedName>
        <fullName evidence="3">YajA protein</fullName>
    </recommendedName>
</protein>
<evidence type="ECO:0000313" key="2">
    <source>
        <dbReference type="Proteomes" id="UP001228139"/>
    </source>
</evidence>
<keyword evidence="2" id="KW-1185">Reference proteome</keyword>
<keyword evidence="1" id="KW-0614">Plasmid</keyword>
<evidence type="ECO:0000313" key="1">
    <source>
        <dbReference type="EMBL" id="WLS81240.1"/>
    </source>
</evidence>
<geneLocation type="plasmid" evidence="1 2">
    <name>unnamed2</name>
</geneLocation>
<dbReference type="Gene3D" id="1.10.260.40">
    <property type="entry name" value="lambda repressor-like DNA-binding domains"/>
    <property type="match status" value="1"/>
</dbReference>
<dbReference type="KEGG" id="epi:Q3V30_22520"/>